<reference evidence="2" key="1">
    <citation type="journal article" date="2019" name="Emerg. Microbes Infect.">
        <title>Comprehensive subspecies identification of 175 nontuberculous mycobacteria species based on 7547 genomic profiles.</title>
        <authorList>
            <person name="Matsumoto Y."/>
            <person name="Kinjo T."/>
            <person name="Motooka D."/>
            <person name="Nabeya D."/>
            <person name="Jung N."/>
            <person name="Uechi K."/>
            <person name="Horii T."/>
            <person name="Iida T."/>
            <person name="Fujita J."/>
            <person name="Nakamura S."/>
        </authorList>
    </citation>
    <scope>NUCLEOTIDE SEQUENCE [LARGE SCALE GENOMIC DNA]</scope>
    <source>
        <strain evidence="2">JCM 13671</strain>
    </source>
</reference>
<evidence type="ECO:0000313" key="2">
    <source>
        <dbReference type="EMBL" id="BBZ32258.1"/>
    </source>
</evidence>
<evidence type="ECO:0000313" key="3">
    <source>
        <dbReference type="Proteomes" id="UP000466931"/>
    </source>
</evidence>
<feature type="region of interest" description="Disordered" evidence="1">
    <location>
        <begin position="284"/>
        <end position="333"/>
    </location>
</feature>
<name>A0A7I7XSQ8_9MYCO</name>
<protein>
    <submittedName>
        <fullName evidence="2">Uncharacterized protein</fullName>
    </submittedName>
</protein>
<keyword evidence="3" id="KW-1185">Reference proteome</keyword>
<proteinExistence type="predicted"/>
<feature type="compositionally biased region" description="Polar residues" evidence="1">
    <location>
        <begin position="284"/>
        <end position="303"/>
    </location>
</feature>
<accession>A0A7I7XSQ8</accession>
<gene>
    <name evidence="2" type="ORF">MCNF_08630</name>
</gene>
<dbReference type="Proteomes" id="UP000466931">
    <property type="component" value="Chromosome"/>
</dbReference>
<sequence length="370" mass="38037">MEDLRGVGAITEPWGVQQMKKSVQCRLGAGVAIVGASVIALTPIAPASAATPRAIEAQVGLAAIYNQPPTELLALSGQRFVTTVASAPLTPLVAAYVVIAGDENLLRSVVTDAADTPLWALDPVLEALAQIIPDELGGGTGGEPTDGVGDGALLKFRNTALIDLRDDVGDLAEGTAISLQRLIRGLASAPLGVVPVAEGALTSLSGGPNTALYLALREYIDAPQWIADPAIEGVARVLPAPVGGTNGEPTDPTGDGQLMQFRNNVLIGARDSVRKTVADALGVNPNSGAPVPTTTVQARSSLLPSAARDTAAKDVKDEKDDTAAPKRITPLSSLTKADRKLDVKAPGKRLERLVKRVTGADRASAADSKD</sequence>
<dbReference type="AlphaFoldDB" id="A0A7I7XSQ8"/>
<organism evidence="2 3">
    <name type="scientific">Mycolicibacterium confluentis</name>
    <dbReference type="NCBI Taxonomy" id="28047"/>
    <lineage>
        <taxon>Bacteria</taxon>
        <taxon>Bacillati</taxon>
        <taxon>Actinomycetota</taxon>
        <taxon>Actinomycetes</taxon>
        <taxon>Mycobacteriales</taxon>
        <taxon>Mycobacteriaceae</taxon>
        <taxon>Mycolicibacterium</taxon>
    </lineage>
</organism>
<evidence type="ECO:0000256" key="1">
    <source>
        <dbReference type="SAM" id="MobiDB-lite"/>
    </source>
</evidence>
<feature type="compositionally biased region" description="Basic and acidic residues" evidence="1">
    <location>
        <begin position="310"/>
        <end position="324"/>
    </location>
</feature>
<reference evidence="2" key="2">
    <citation type="submission" date="2020-02" db="EMBL/GenBank/DDBJ databases">
        <authorList>
            <person name="Matsumoto Y."/>
            <person name="Motooka D."/>
            <person name="Nakamura S."/>
        </authorList>
    </citation>
    <scope>NUCLEOTIDE SEQUENCE</scope>
    <source>
        <strain evidence="2">JCM 13671</strain>
    </source>
</reference>
<dbReference type="EMBL" id="AP022612">
    <property type="protein sequence ID" value="BBZ32258.1"/>
    <property type="molecule type" value="Genomic_DNA"/>
</dbReference>